<feature type="compositionally biased region" description="Polar residues" evidence="1">
    <location>
        <begin position="334"/>
        <end position="347"/>
    </location>
</feature>
<feature type="region of interest" description="Disordered" evidence="1">
    <location>
        <begin position="257"/>
        <end position="312"/>
    </location>
</feature>
<accession>A0A1D2NBZ9</accession>
<dbReference type="OrthoDB" id="10646563at2759"/>
<feature type="region of interest" description="Disordered" evidence="1">
    <location>
        <begin position="214"/>
        <end position="242"/>
    </location>
</feature>
<name>A0A1D2NBZ9_ORCCI</name>
<sequence length="502" mass="56565">MVDIAIEILASSTLIRNGYKARYRIKSWWAHVDVPPEITFIKMPRLPLIQPYLGLNGRETIAFVEVWEDNTYPDKDRKFLGMSTCHIDKQLKDPNLNPAVEWLDVYDPIEGVKRGKLLLKIDAKFIDNGNKDDDAPVKIPQSRLNYDQLSPRFQESNESPTKHSVCSRKSETSAFSVGSAISVRSFDQGIQTDLSVPMLLPDISRYTAALRSYSNSDEISRYSPKERHLPRQTSQSCSEASSVIVDPLQVAERLLLKGGASKPRDKTGQNSPRTSTTAFRRNCLVKQNLVEQEQRSPSQNNEIQSRRRGNSKEYNLESVDDVIDLLRNGVDSVFISSPTPNSLNSEQKGIGCERRGSASEYNAKPIAKPRNISPSAKPPLPVYTRHDGNNNNNNDNKGKPVDLVRITAPQSMYNLERNRILSGNASRDVGHHHQQNFELLNTNNQIEDNSEQSRFREVHYDGEKAKEQATIMLKTKTAQPTTQSVANPPITRRRIAAAIFND</sequence>
<organism evidence="2 3">
    <name type="scientific">Orchesella cincta</name>
    <name type="common">Springtail</name>
    <name type="synonym">Podura cincta</name>
    <dbReference type="NCBI Taxonomy" id="48709"/>
    <lineage>
        <taxon>Eukaryota</taxon>
        <taxon>Metazoa</taxon>
        <taxon>Ecdysozoa</taxon>
        <taxon>Arthropoda</taxon>
        <taxon>Hexapoda</taxon>
        <taxon>Collembola</taxon>
        <taxon>Entomobryomorpha</taxon>
        <taxon>Entomobryoidea</taxon>
        <taxon>Orchesellidae</taxon>
        <taxon>Orchesellinae</taxon>
        <taxon>Orchesella</taxon>
    </lineage>
</organism>
<protein>
    <submittedName>
        <fullName evidence="2">Uncharacterized protein</fullName>
    </submittedName>
</protein>
<comment type="caution">
    <text evidence="2">The sequence shown here is derived from an EMBL/GenBank/DDBJ whole genome shotgun (WGS) entry which is preliminary data.</text>
</comment>
<feature type="compositionally biased region" description="Polar residues" evidence="1">
    <location>
        <begin position="268"/>
        <end position="279"/>
    </location>
</feature>
<feature type="compositionally biased region" description="Basic and acidic residues" evidence="1">
    <location>
        <begin position="218"/>
        <end position="229"/>
    </location>
</feature>
<dbReference type="EMBL" id="LJIJ01000096">
    <property type="protein sequence ID" value="ODN02778.1"/>
    <property type="molecule type" value="Genomic_DNA"/>
</dbReference>
<feature type="region of interest" description="Disordered" evidence="1">
    <location>
        <begin position="334"/>
        <end position="401"/>
    </location>
</feature>
<dbReference type="Proteomes" id="UP000094527">
    <property type="component" value="Unassembled WGS sequence"/>
</dbReference>
<evidence type="ECO:0000313" key="2">
    <source>
        <dbReference type="EMBL" id="ODN02778.1"/>
    </source>
</evidence>
<feature type="compositionally biased region" description="Polar residues" evidence="1">
    <location>
        <begin position="289"/>
        <end position="303"/>
    </location>
</feature>
<keyword evidence="3" id="KW-1185">Reference proteome</keyword>
<evidence type="ECO:0000313" key="3">
    <source>
        <dbReference type="Proteomes" id="UP000094527"/>
    </source>
</evidence>
<gene>
    <name evidence="2" type="ORF">Ocin01_03932</name>
</gene>
<reference evidence="2 3" key="1">
    <citation type="journal article" date="2016" name="Genome Biol. Evol.">
        <title>Gene Family Evolution Reflects Adaptation to Soil Environmental Stressors in the Genome of the Collembolan Orchesella cincta.</title>
        <authorList>
            <person name="Faddeeva-Vakhrusheva A."/>
            <person name="Derks M.F."/>
            <person name="Anvar S.Y."/>
            <person name="Agamennone V."/>
            <person name="Suring W."/>
            <person name="Smit S."/>
            <person name="van Straalen N.M."/>
            <person name="Roelofs D."/>
        </authorList>
    </citation>
    <scope>NUCLEOTIDE SEQUENCE [LARGE SCALE GENOMIC DNA]</scope>
    <source>
        <tissue evidence="2">Mixed pool</tissue>
    </source>
</reference>
<dbReference type="AlphaFoldDB" id="A0A1D2NBZ9"/>
<evidence type="ECO:0000256" key="1">
    <source>
        <dbReference type="SAM" id="MobiDB-lite"/>
    </source>
</evidence>
<proteinExistence type="predicted"/>
<feature type="compositionally biased region" description="Polar residues" evidence="1">
    <location>
        <begin position="231"/>
        <end position="241"/>
    </location>
</feature>